<dbReference type="Gene3D" id="2.60.40.2310">
    <property type="match status" value="1"/>
</dbReference>
<evidence type="ECO:0000256" key="9">
    <source>
        <dbReference type="RuleBase" id="RU003355"/>
    </source>
</evidence>
<evidence type="ECO:0000313" key="17">
    <source>
        <dbReference type="RefSeq" id="XP_056688122.1"/>
    </source>
</evidence>
<dbReference type="InterPro" id="IPR010259">
    <property type="entry name" value="S8pro/Inhibitor_I9"/>
</dbReference>
<sequence length="789" mass="84262">MANFSPLLLLLFLPSTLSKSTYIVHVSKSYKPTIFSSSSHWYSSILNSLSSTTTTPKLLYSYTLSATGFAAHLSTAQAAQLRRHPAVLSMVPDKAHHVHTTRTPHFLGLNKKSGLWPRSRYASDSIIGVLDTGIWPEHPSFSDKGYAQVPATWKGSCDVGPDFPATSCNRKIIGARAFYQGYVLRHTSIYIYFGLPYHETYEAAHGPMNETQDSKSPRDTIGHGTHTATTAGGSVVPNAGLFDYARGEASGVAIMARIAAYKICWSRGCLESDTLAAMDQAIVDGVHVISLSVGVSQLAPTYDEDTTAIGALHAAQKGVLVSCSTGNTGPTPFSAVNIAPWILTVGASTIDREFPAYVVLGDGRRFKGGSLYAGKPLDDRVYPKLVYAADSGSRFCLPGKLNSSKITGNIVICDRGGPIGRVSMGEIVKEAGGVGMILANLAETGELQIAESHIIPATWVDQTAGEKIKAYVSSVPNPTATIKFKGTVIGRSPSSPRVATFSSRGPNHVTPEILKPDVIAPGVNILAGWTGSAGPSGLITDQRRVQFNIMSGTSMACPHVSGLAALLRSAHPTWSPAAIKSALMTTTYNLDNSKKNFTDISTGKESSPFGYGSGHVDPNKALNPGLVYDLDLSDYVAFLCAIGYEPRRIAVFLEVSAVVDCAAKNLSSPGSLNYPSFSVVFESGTTMVKYTRVVKNVGRSANAIYKVNVNAPPNVKVNVSPRKLIFSANNLTLSYEIIFTTIRGTQVDQSVLGSSSFGSIIWSDGSHRVRSPIAVRWIQGVQQHFIASI</sequence>
<keyword evidence="5 8" id="KW-0378">Hydrolase</keyword>
<evidence type="ECO:0000256" key="2">
    <source>
        <dbReference type="ARBA" id="ARBA00011073"/>
    </source>
</evidence>
<keyword evidence="7" id="KW-0325">Glycoprotein</keyword>
<evidence type="ECO:0000259" key="15">
    <source>
        <dbReference type="Pfam" id="PF17766"/>
    </source>
</evidence>
<evidence type="ECO:0000259" key="14">
    <source>
        <dbReference type="Pfam" id="PF05922"/>
    </source>
</evidence>
<dbReference type="Pfam" id="PF02225">
    <property type="entry name" value="PA"/>
    <property type="match status" value="1"/>
</dbReference>
<dbReference type="InterPro" id="IPR023827">
    <property type="entry name" value="Peptidase_S8_Asp-AS"/>
</dbReference>
<protein>
    <submittedName>
        <fullName evidence="17">Subtilisin-like protease SBT1.4</fullName>
    </submittedName>
</protein>
<dbReference type="Proteomes" id="UP000813463">
    <property type="component" value="Chromosome 6"/>
</dbReference>
<dbReference type="CDD" id="cd02120">
    <property type="entry name" value="PA_subtilisin_like"/>
    <property type="match status" value="1"/>
</dbReference>
<dbReference type="InterPro" id="IPR037045">
    <property type="entry name" value="S8pro/Inhibitor_I9_sf"/>
</dbReference>
<dbReference type="PANTHER" id="PTHR10795">
    <property type="entry name" value="PROPROTEIN CONVERTASE SUBTILISIN/KEXIN"/>
    <property type="match status" value="1"/>
</dbReference>
<evidence type="ECO:0000256" key="4">
    <source>
        <dbReference type="ARBA" id="ARBA00022729"/>
    </source>
</evidence>
<dbReference type="InterPro" id="IPR036852">
    <property type="entry name" value="Peptidase_S8/S53_dom_sf"/>
</dbReference>
<dbReference type="PROSITE" id="PS00136">
    <property type="entry name" value="SUBTILASE_ASP"/>
    <property type="match status" value="1"/>
</dbReference>
<feature type="region of interest" description="Disordered" evidence="10">
    <location>
        <begin position="207"/>
        <end position="231"/>
    </location>
</feature>
<evidence type="ECO:0000313" key="16">
    <source>
        <dbReference type="Proteomes" id="UP000813463"/>
    </source>
</evidence>
<dbReference type="GeneID" id="110788550"/>
<feature type="active site" description="Charge relay system" evidence="8">
    <location>
        <position position="131"/>
    </location>
</feature>
<evidence type="ECO:0000256" key="10">
    <source>
        <dbReference type="SAM" id="MobiDB-lite"/>
    </source>
</evidence>
<evidence type="ECO:0000256" key="11">
    <source>
        <dbReference type="SAM" id="SignalP"/>
    </source>
</evidence>
<comment type="subcellular location">
    <subcellularLocation>
        <location evidence="1">Secreted</location>
    </subcellularLocation>
</comment>
<dbReference type="RefSeq" id="XP_056688122.1">
    <property type="nucleotide sequence ID" value="XM_056832144.1"/>
</dbReference>
<dbReference type="Gene3D" id="3.40.50.200">
    <property type="entry name" value="Peptidase S8/S53 domain"/>
    <property type="match status" value="1"/>
</dbReference>
<dbReference type="InterPro" id="IPR015500">
    <property type="entry name" value="Peptidase_S8_subtilisin-rel"/>
</dbReference>
<feature type="compositionally biased region" description="Low complexity" evidence="10">
    <location>
        <begin position="222"/>
        <end position="231"/>
    </location>
</feature>
<evidence type="ECO:0000259" key="12">
    <source>
        <dbReference type="Pfam" id="PF00082"/>
    </source>
</evidence>
<dbReference type="Pfam" id="PF00082">
    <property type="entry name" value="Peptidase_S8"/>
    <property type="match status" value="1"/>
</dbReference>
<dbReference type="Pfam" id="PF05922">
    <property type="entry name" value="Inhibitor_I9"/>
    <property type="match status" value="1"/>
</dbReference>
<dbReference type="InterPro" id="IPR023828">
    <property type="entry name" value="Peptidase_S8_Ser-AS"/>
</dbReference>
<evidence type="ECO:0000256" key="5">
    <source>
        <dbReference type="ARBA" id="ARBA00022801"/>
    </source>
</evidence>
<evidence type="ECO:0000256" key="6">
    <source>
        <dbReference type="ARBA" id="ARBA00022825"/>
    </source>
</evidence>
<evidence type="ECO:0000256" key="1">
    <source>
        <dbReference type="ARBA" id="ARBA00004613"/>
    </source>
</evidence>
<feature type="chain" id="PRO_5046256895" evidence="11">
    <location>
        <begin position="19"/>
        <end position="789"/>
    </location>
</feature>
<reference evidence="17" key="2">
    <citation type="submission" date="2025-08" db="UniProtKB">
        <authorList>
            <consortium name="RefSeq"/>
        </authorList>
    </citation>
    <scope>IDENTIFICATION</scope>
    <source>
        <tissue evidence="17">Leaf</tissue>
    </source>
</reference>
<dbReference type="InterPro" id="IPR045051">
    <property type="entry name" value="SBT"/>
</dbReference>
<dbReference type="CDD" id="cd04852">
    <property type="entry name" value="Peptidases_S8_3"/>
    <property type="match status" value="1"/>
</dbReference>
<comment type="similarity">
    <text evidence="2 8 9">Belongs to the peptidase S8 family.</text>
</comment>
<feature type="domain" description="Peptidase S8/S53" evidence="12">
    <location>
        <begin position="124"/>
        <end position="612"/>
    </location>
</feature>
<keyword evidence="16" id="KW-1185">Reference proteome</keyword>
<dbReference type="InterPro" id="IPR034197">
    <property type="entry name" value="Peptidases_S8_3"/>
</dbReference>
<dbReference type="SUPFAM" id="SSF52743">
    <property type="entry name" value="Subtilisin-like"/>
    <property type="match status" value="1"/>
</dbReference>
<evidence type="ECO:0000259" key="13">
    <source>
        <dbReference type="Pfam" id="PF02225"/>
    </source>
</evidence>
<evidence type="ECO:0000256" key="7">
    <source>
        <dbReference type="ARBA" id="ARBA00023180"/>
    </source>
</evidence>
<evidence type="ECO:0000256" key="8">
    <source>
        <dbReference type="PROSITE-ProRule" id="PRU01240"/>
    </source>
</evidence>
<feature type="active site" description="Charge relay system" evidence="8">
    <location>
        <position position="554"/>
    </location>
</feature>
<keyword evidence="3 8" id="KW-0645">Protease</keyword>
<keyword evidence="6 8" id="KW-0720">Serine protease</keyword>
<feature type="domain" description="Subtilisin-like protease fibronectin type-III" evidence="15">
    <location>
        <begin position="672"/>
        <end position="775"/>
    </location>
</feature>
<feature type="signal peptide" evidence="11">
    <location>
        <begin position="1"/>
        <end position="18"/>
    </location>
</feature>
<name>A0ABM3QXQ0_SPIOL</name>
<dbReference type="PROSITE" id="PS51892">
    <property type="entry name" value="SUBTILASE"/>
    <property type="match status" value="1"/>
</dbReference>
<accession>A0ABM3QXQ0</accession>
<dbReference type="Pfam" id="PF17766">
    <property type="entry name" value="fn3_6"/>
    <property type="match status" value="1"/>
</dbReference>
<dbReference type="PROSITE" id="PS00138">
    <property type="entry name" value="SUBTILASE_SER"/>
    <property type="match status" value="1"/>
</dbReference>
<feature type="compositionally biased region" description="Basic and acidic residues" evidence="10">
    <location>
        <begin position="212"/>
        <end position="221"/>
    </location>
</feature>
<evidence type="ECO:0000256" key="3">
    <source>
        <dbReference type="ARBA" id="ARBA00022670"/>
    </source>
</evidence>
<dbReference type="Gene3D" id="3.30.70.80">
    <property type="entry name" value="Peptidase S8 propeptide/proteinase inhibitor I9"/>
    <property type="match status" value="1"/>
</dbReference>
<feature type="domain" description="Inhibitor I9" evidence="14">
    <location>
        <begin position="21"/>
        <end position="99"/>
    </location>
</feature>
<reference evidence="16" key="1">
    <citation type="journal article" date="2021" name="Nat. Commun.">
        <title>Genomic analyses provide insights into spinach domestication and the genetic basis of agronomic traits.</title>
        <authorList>
            <person name="Cai X."/>
            <person name="Sun X."/>
            <person name="Xu C."/>
            <person name="Sun H."/>
            <person name="Wang X."/>
            <person name="Ge C."/>
            <person name="Zhang Z."/>
            <person name="Wang Q."/>
            <person name="Fei Z."/>
            <person name="Jiao C."/>
            <person name="Wang Q."/>
        </authorList>
    </citation>
    <scope>NUCLEOTIDE SEQUENCE [LARGE SCALE GENOMIC DNA]</scope>
    <source>
        <strain evidence="16">cv. Varoflay</strain>
    </source>
</reference>
<dbReference type="Gene3D" id="3.50.30.30">
    <property type="match status" value="1"/>
</dbReference>
<dbReference type="InterPro" id="IPR000209">
    <property type="entry name" value="Peptidase_S8/S53_dom"/>
</dbReference>
<dbReference type="InterPro" id="IPR003137">
    <property type="entry name" value="PA_domain"/>
</dbReference>
<gene>
    <name evidence="17" type="primary">LOC110788550</name>
</gene>
<organism evidence="16 17">
    <name type="scientific">Spinacia oleracea</name>
    <name type="common">Spinach</name>
    <dbReference type="NCBI Taxonomy" id="3562"/>
    <lineage>
        <taxon>Eukaryota</taxon>
        <taxon>Viridiplantae</taxon>
        <taxon>Streptophyta</taxon>
        <taxon>Embryophyta</taxon>
        <taxon>Tracheophyta</taxon>
        <taxon>Spermatophyta</taxon>
        <taxon>Magnoliopsida</taxon>
        <taxon>eudicotyledons</taxon>
        <taxon>Gunneridae</taxon>
        <taxon>Pentapetalae</taxon>
        <taxon>Caryophyllales</taxon>
        <taxon>Chenopodiaceae</taxon>
        <taxon>Chenopodioideae</taxon>
        <taxon>Anserineae</taxon>
        <taxon>Spinacia</taxon>
    </lineage>
</organism>
<feature type="active site" description="Charge relay system" evidence="8">
    <location>
        <position position="223"/>
    </location>
</feature>
<dbReference type="InterPro" id="IPR041469">
    <property type="entry name" value="Subtilisin-like_FN3"/>
</dbReference>
<keyword evidence="4 11" id="KW-0732">Signal</keyword>
<feature type="domain" description="PA" evidence="13">
    <location>
        <begin position="385"/>
        <end position="468"/>
    </location>
</feature>
<proteinExistence type="inferred from homology"/>
<dbReference type="PRINTS" id="PR00723">
    <property type="entry name" value="SUBTILISIN"/>
</dbReference>